<dbReference type="Proteomes" id="UP000292085">
    <property type="component" value="Unassembled WGS sequence"/>
</dbReference>
<reference evidence="1 2" key="1">
    <citation type="submission" date="2019-02" db="EMBL/GenBank/DDBJ databases">
        <authorList>
            <person name="Li Y."/>
        </authorList>
    </citation>
    <scope>NUCLEOTIDE SEQUENCE [LARGE SCALE GENOMIC DNA]</scope>
    <source>
        <strain evidence="1 2">3-7</strain>
    </source>
</reference>
<dbReference type="InterPro" id="IPR025961">
    <property type="entry name" value="Metal_resist"/>
</dbReference>
<dbReference type="OrthoDB" id="7450844at2"/>
<sequence length="146" mass="15864">MSRSLWLILTTVLAFIAAIGGVAVGRLIWPGAPTSGVALHRLLHDRMNLDAAQMARIEVLEVRYAARRDAREAEMRADNARLARAIKAEHGYGPRVAAAVNASHMAMGALQRETLAHVFAMRQVLRPDQAASFDAAIADKLTDPTQ</sequence>
<dbReference type="RefSeq" id="WP_130159733.1">
    <property type="nucleotide sequence ID" value="NZ_SGIS01000037.1"/>
</dbReference>
<protein>
    <submittedName>
        <fullName evidence="1">Periplasmic heavy metal sensor</fullName>
    </submittedName>
</protein>
<organism evidence="1 2">
    <name type="scientific">Sphingomonas populi</name>
    <dbReference type="NCBI Taxonomy" id="2484750"/>
    <lineage>
        <taxon>Bacteria</taxon>
        <taxon>Pseudomonadati</taxon>
        <taxon>Pseudomonadota</taxon>
        <taxon>Alphaproteobacteria</taxon>
        <taxon>Sphingomonadales</taxon>
        <taxon>Sphingomonadaceae</taxon>
        <taxon>Sphingomonas</taxon>
    </lineage>
</organism>
<name>A0A4Q6XM75_9SPHN</name>
<dbReference type="Gene3D" id="1.20.120.1490">
    <property type="match status" value="1"/>
</dbReference>
<dbReference type="AlphaFoldDB" id="A0A4Q6XM75"/>
<gene>
    <name evidence="1" type="ORF">EWE75_19255</name>
</gene>
<evidence type="ECO:0000313" key="1">
    <source>
        <dbReference type="EMBL" id="RZF61143.1"/>
    </source>
</evidence>
<proteinExistence type="predicted"/>
<dbReference type="Pfam" id="PF13801">
    <property type="entry name" value="Metal_resist"/>
    <property type="match status" value="1"/>
</dbReference>
<keyword evidence="2" id="KW-1185">Reference proteome</keyword>
<evidence type="ECO:0000313" key="2">
    <source>
        <dbReference type="Proteomes" id="UP000292085"/>
    </source>
</evidence>
<dbReference type="EMBL" id="SGIS01000037">
    <property type="protein sequence ID" value="RZF61143.1"/>
    <property type="molecule type" value="Genomic_DNA"/>
</dbReference>
<accession>A0A4Q6XM75</accession>
<comment type="caution">
    <text evidence="1">The sequence shown here is derived from an EMBL/GenBank/DDBJ whole genome shotgun (WGS) entry which is preliminary data.</text>
</comment>